<feature type="compositionally biased region" description="Low complexity" evidence="1">
    <location>
        <begin position="274"/>
        <end position="289"/>
    </location>
</feature>
<dbReference type="EMBL" id="LGTL01000010">
    <property type="protein sequence ID" value="KPA79481.1"/>
    <property type="molecule type" value="Genomic_DNA"/>
</dbReference>
<dbReference type="RefSeq" id="XP_015657920.1">
    <property type="nucleotide sequence ID" value="XM_015803278.1"/>
</dbReference>
<evidence type="ECO:0000256" key="1">
    <source>
        <dbReference type="SAM" id="MobiDB-lite"/>
    </source>
</evidence>
<keyword evidence="3" id="KW-1185">Reference proteome</keyword>
<reference evidence="2 3" key="1">
    <citation type="submission" date="2015-07" db="EMBL/GenBank/DDBJ databases">
        <title>High-quality genome of monoxenous trypanosomatid Leptomonas pyrrhocoris.</title>
        <authorList>
            <person name="Flegontov P."/>
            <person name="Butenko A."/>
            <person name="Firsov S."/>
            <person name="Vlcek C."/>
            <person name="Logacheva M.D."/>
            <person name="Field M."/>
            <person name="Filatov D."/>
            <person name="Flegontova O."/>
            <person name="Gerasimov E."/>
            <person name="Jackson A.P."/>
            <person name="Kelly S."/>
            <person name="Opperdoes F."/>
            <person name="O'Reilly A."/>
            <person name="Votypka J."/>
            <person name="Yurchenko V."/>
            <person name="Lukes J."/>
        </authorList>
    </citation>
    <scope>NUCLEOTIDE SEQUENCE [LARGE SCALE GENOMIC DNA]</scope>
    <source>
        <strain evidence="2">H10</strain>
    </source>
</reference>
<name>A0A0N0DV37_LEPPY</name>
<gene>
    <name evidence="2" type="ORF">ABB37_05313</name>
</gene>
<accession>A0A0N0DV37</accession>
<evidence type="ECO:0000313" key="2">
    <source>
        <dbReference type="EMBL" id="KPA79481.1"/>
    </source>
</evidence>
<dbReference type="Proteomes" id="UP000037923">
    <property type="component" value="Unassembled WGS sequence"/>
</dbReference>
<dbReference type="AlphaFoldDB" id="A0A0N0DV37"/>
<feature type="compositionally biased region" description="Low complexity" evidence="1">
    <location>
        <begin position="38"/>
        <end position="50"/>
    </location>
</feature>
<comment type="caution">
    <text evidence="2">The sequence shown here is derived from an EMBL/GenBank/DDBJ whole genome shotgun (WGS) entry which is preliminary data.</text>
</comment>
<protein>
    <submittedName>
        <fullName evidence="2">Uncharacterized protein</fullName>
    </submittedName>
</protein>
<feature type="compositionally biased region" description="Basic residues" evidence="1">
    <location>
        <begin position="1"/>
        <end position="12"/>
    </location>
</feature>
<dbReference type="OrthoDB" id="273273at2759"/>
<dbReference type="GeneID" id="26905603"/>
<feature type="region of interest" description="Disordered" evidence="1">
    <location>
        <begin position="274"/>
        <end position="295"/>
    </location>
</feature>
<feature type="region of interest" description="Disordered" evidence="1">
    <location>
        <begin position="1"/>
        <end position="66"/>
    </location>
</feature>
<feature type="region of interest" description="Disordered" evidence="1">
    <location>
        <begin position="388"/>
        <end position="424"/>
    </location>
</feature>
<feature type="compositionally biased region" description="Low complexity" evidence="1">
    <location>
        <begin position="404"/>
        <end position="422"/>
    </location>
</feature>
<feature type="compositionally biased region" description="Gly residues" evidence="1">
    <location>
        <begin position="218"/>
        <end position="238"/>
    </location>
</feature>
<proteinExistence type="predicted"/>
<dbReference type="VEuPathDB" id="TriTrypDB:LpyrH10_10_0820"/>
<evidence type="ECO:0000313" key="3">
    <source>
        <dbReference type="Proteomes" id="UP000037923"/>
    </source>
</evidence>
<dbReference type="OMA" id="QPWTIPL"/>
<sequence length="583" mass="59889">MHSRSGSHRGRASRAGGNGGSGSRSNNTTAEKTPQGPPSSGSSLPTTTTLAQLDKKDEAQPASSSSDTGTFAIIEAILSNLSNPRLDSVQRLLKNVVSGAATVVRGTDSQRRFTSTYTEFCRSALRCMADVEDAVFEHLHPGRRAVDAGDDEISGIAEDFFLKQVAAYVSTHTRSLGRAYLEHVALGALEKQHKRERTNVTGAQRAAKASRTGEGHSSAGGGRSSSGSGGGSHSGIVGADGAGATSAFDTLGLIDAQDTMREALHIIEQEKNATATAAGAGGATSATHGNARRRGQQAVTASIGKHYLGDCSTGIFVSRATSSVGGGAGVGSASNSIGSNAFAGEQVVYDLRNPQLKLSSITELSTRLQPWTLPLSFSGVFLERVTTERERKGAGGGHALTTPSPAGVNAGVSSSSGSSAPPTFHAEPTTTMLDVCLAPTPMELLRQYEAHEAMLAAEPQPWLPTSPGMLAGPYSVVPYAGKRGTAGGGSPRPTIASLPPPSPLSALSSEAVVGGGGSAPHDTDTLGNTAAVTDAVGDSEFFPAVRANKTLTCLPQFVMSNLSHFGVSRMEFVYTMTPAPKQA</sequence>
<organism evidence="2 3">
    <name type="scientific">Leptomonas pyrrhocoris</name>
    <name type="common">Firebug parasite</name>
    <dbReference type="NCBI Taxonomy" id="157538"/>
    <lineage>
        <taxon>Eukaryota</taxon>
        <taxon>Discoba</taxon>
        <taxon>Euglenozoa</taxon>
        <taxon>Kinetoplastea</taxon>
        <taxon>Metakinetoplastina</taxon>
        <taxon>Trypanosomatida</taxon>
        <taxon>Trypanosomatidae</taxon>
        <taxon>Leishmaniinae</taxon>
        <taxon>Leptomonas</taxon>
    </lineage>
</organism>
<feature type="region of interest" description="Disordered" evidence="1">
    <location>
        <begin position="192"/>
        <end position="238"/>
    </location>
</feature>